<organism evidence="2 3">
    <name type="scientific">Flagellimonas aurea</name>
    <dbReference type="NCBI Taxonomy" id="2915619"/>
    <lineage>
        <taxon>Bacteria</taxon>
        <taxon>Pseudomonadati</taxon>
        <taxon>Bacteroidota</taxon>
        <taxon>Flavobacteriia</taxon>
        <taxon>Flavobacteriales</taxon>
        <taxon>Flavobacteriaceae</taxon>
        <taxon>Flagellimonas</taxon>
    </lineage>
</organism>
<keyword evidence="1" id="KW-1133">Transmembrane helix</keyword>
<sequence length="150" mass="17813">MNKFFKKPYISFWVTIPVLLLIGFLKRSEVVSLNIHDIYLIINFFHFTVLISIFFGLVGLGYWMMYLRRKRLSIWLNFSHMVITILGLGIIWLLSHLIKDEATHTSMETFNYNRALQTIIQPMVLLVIIGQFVYFFNLIRGLVLNQRKRP</sequence>
<dbReference type="Proteomes" id="UP000664044">
    <property type="component" value="Unassembled WGS sequence"/>
</dbReference>
<keyword evidence="1" id="KW-0472">Membrane</keyword>
<feature type="transmembrane region" description="Helical" evidence="1">
    <location>
        <begin position="9"/>
        <end position="26"/>
    </location>
</feature>
<dbReference type="RefSeq" id="WP_207031760.1">
    <property type="nucleotide sequence ID" value="NZ_CP159476.1"/>
</dbReference>
<dbReference type="InterPro" id="IPR036927">
    <property type="entry name" value="Cyt_c_oxase-like_su1_sf"/>
</dbReference>
<evidence type="ECO:0008006" key="4">
    <source>
        <dbReference type="Google" id="ProtNLM"/>
    </source>
</evidence>
<evidence type="ECO:0000256" key="1">
    <source>
        <dbReference type="SAM" id="Phobius"/>
    </source>
</evidence>
<accession>A0ABS3G3P5</accession>
<keyword evidence="3" id="KW-1185">Reference proteome</keyword>
<feature type="transmembrane region" description="Helical" evidence="1">
    <location>
        <begin position="75"/>
        <end position="98"/>
    </location>
</feature>
<dbReference type="EMBL" id="JAFLNL010000002">
    <property type="protein sequence ID" value="MBO0353202.1"/>
    <property type="molecule type" value="Genomic_DNA"/>
</dbReference>
<reference evidence="2 3" key="1">
    <citation type="submission" date="2021-03" db="EMBL/GenBank/DDBJ databases">
        <title>Muricauda lutimaris sp. nov. and Muricauda ruestringensis sp. nov, two marine members of the Flavobacteriaceae isolated from deep sea sediments of Western Pacific.</title>
        <authorList>
            <person name="Zhao S."/>
            <person name="Liu R."/>
        </authorList>
    </citation>
    <scope>NUCLEOTIDE SEQUENCE [LARGE SCALE GENOMIC DNA]</scope>
    <source>
        <strain evidence="2 3">BC31-1-A7</strain>
    </source>
</reference>
<evidence type="ECO:0000313" key="2">
    <source>
        <dbReference type="EMBL" id="MBO0353202.1"/>
    </source>
</evidence>
<name>A0ABS3G3P5_9FLAO</name>
<feature type="transmembrane region" description="Helical" evidence="1">
    <location>
        <begin position="118"/>
        <end position="139"/>
    </location>
</feature>
<evidence type="ECO:0000313" key="3">
    <source>
        <dbReference type="Proteomes" id="UP000664044"/>
    </source>
</evidence>
<protein>
    <recommendedName>
        <fullName evidence="4">DUF2871 domain-containing protein</fullName>
    </recommendedName>
</protein>
<dbReference type="Gene3D" id="1.20.210.10">
    <property type="entry name" value="Cytochrome c oxidase-like, subunit I domain"/>
    <property type="match status" value="1"/>
</dbReference>
<keyword evidence="1" id="KW-0812">Transmembrane</keyword>
<gene>
    <name evidence="2" type="ORF">J0656_04165</name>
</gene>
<comment type="caution">
    <text evidence="2">The sequence shown here is derived from an EMBL/GenBank/DDBJ whole genome shotgun (WGS) entry which is preliminary data.</text>
</comment>
<proteinExistence type="predicted"/>
<feature type="transmembrane region" description="Helical" evidence="1">
    <location>
        <begin position="38"/>
        <end position="63"/>
    </location>
</feature>